<organism evidence="9 10">
    <name type="scientific">Vitis vinifera</name>
    <name type="common">Grape</name>
    <dbReference type="NCBI Taxonomy" id="29760"/>
    <lineage>
        <taxon>Eukaryota</taxon>
        <taxon>Viridiplantae</taxon>
        <taxon>Streptophyta</taxon>
        <taxon>Embryophyta</taxon>
        <taxon>Tracheophyta</taxon>
        <taxon>Spermatophyta</taxon>
        <taxon>Magnoliopsida</taxon>
        <taxon>eudicotyledons</taxon>
        <taxon>Gunneridae</taxon>
        <taxon>Pentapetalae</taxon>
        <taxon>rosids</taxon>
        <taxon>Vitales</taxon>
        <taxon>Vitaceae</taxon>
        <taxon>Viteae</taxon>
        <taxon>Vitis</taxon>
    </lineage>
</organism>
<feature type="domain" description="TIR" evidence="8">
    <location>
        <begin position="11"/>
        <end position="172"/>
    </location>
</feature>
<accession>A0A438BMF7</accession>
<gene>
    <name evidence="9" type="primary">VvCHDh000044_2</name>
    <name evidence="9" type="ORF">CK203_087306</name>
</gene>
<feature type="region of interest" description="Disordered" evidence="7">
    <location>
        <begin position="177"/>
        <end position="196"/>
    </location>
</feature>
<dbReference type="PROSITE" id="PS50104">
    <property type="entry name" value="TIR"/>
    <property type="match status" value="1"/>
</dbReference>
<keyword evidence="4" id="KW-0520">NAD</keyword>
<sequence>MASSGTSSFQWGWDVFLSFRGEDTRLNFTDHLYSALRSRYINTFRDDEGLERGGEIQPSLLKAIEDSMISVVVFSENYAHSKWCLDELDKIMQCSREKGQKVLPIFYHVDPSDVRKQTGSFGEAFARYGNVTEERLLRWRAALTQAGGLAGWHVMHGTAAQKGGRTFGLQMGRDTASLLSKGGTKGKEDKKKKRRGDICRTEKGELFREAEVVRGVTFRRERGRRHCGIFRLDSHLGQMFDLGIESLRFSPSLHGRAWLRWTHTTLTTTAVLVPTRALYNQSFSSKVPWISLFIVFTIIKTGSASTRRAPKEEHWFDANPKHHRRSHCPHGERTRVRPGKRGELLDVDPRRHAARTRRAFDLSRVVPDSGGVAAGGRAIQRELGQLSSACVGDMRMATVRKGSSVSVGKPCGRAENAARAGSRLYPSVMESPRRREGEGSCSQAR</sequence>
<evidence type="ECO:0000256" key="1">
    <source>
        <dbReference type="ARBA" id="ARBA00004123"/>
    </source>
</evidence>
<evidence type="ECO:0000256" key="2">
    <source>
        <dbReference type="ARBA" id="ARBA00004496"/>
    </source>
</evidence>
<name>A0A438BMF7_VITVI</name>
<evidence type="ECO:0000313" key="10">
    <source>
        <dbReference type="Proteomes" id="UP000288805"/>
    </source>
</evidence>
<evidence type="ECO:0000313" key="9">
    <source>
        <dbReference type="EMBL" id="RVW12108.1"/>
    </source>
</evidence>
<dbReference type="GO" id="GO:0043068">
    <property type="term" value="P:positive regulation of programmed cell death"/>
    <property type="evidence" value="ECO:0007669"/>
    <property type="project" value="UniProtKB-ARBA"/>
</dbReference>
<dbReference type="EMBL" id="QGNW01002722">
    <property type="protein sequence ID" value="RVW12108.1"/>
    <property type="molecule type" value="Genomic_DNA"/>
</dbReference>
<dbReference type="GO" id="GO:0050832">
    <property type="term" value="P:defense response to fungus"/>
    <property type="evidence" value="ECO:0007669"/>
    <property type="project" value="UniProtKB-ARBA"/>
</dbReference>
<dbReference type="SUPFAM" id="SSF52200">
    <property type="entry name" value="Toll/Interleukin receptor TIR domain"/>
    <property type="match status" value="1"/>
</dbReference>
<evidence type="ECO:0000259" key="8">
    <source>
        <dbReference type="PROSITE" id="PS50104"/>
    </source>
</evidence>
<keyword evidence="5" id="KW-0539">Nucleus</keyword>
<dbReference type="PANTHER" id="PTHR32009">
    <property type="entry name" value="TMV RESISTANCE PROTEIN N-LIKE"/>
    <property type="match status" value="1"/>
</dbReference>
<comment type="caution">
    <text evidence="9">The sequence shown here is derived from an EMBL/GenBank/DDBJ whole genome shotgun (WGS) entry which is preliminary data.</text>
</comment>
<comment type="subcellular location">
    <subcellularLocation>
        <location evidence="2">Cytoplasm</location>
    </subcellularLocation>
    <subcellularLocation>
        <location evidence="1">Nucleus</location>
    </subcellularLocation>
</comment>
<dbReference type="Proteomes" id="UP000288805">
    <property type="component" value="Unassembled WGS sequence"/>
</dbReference>
<proteinExistence type="inferred from homology"/>
<evidence type="ECO:0000256" key="6">
    <source>
        <dbReference type="ARBA" id="ARBA00061488"/>
    </source>
</evidence>
<reference evidence="9 10" key="1">
    <citation type="journal article" date="2018" name="PLoS Genet.">
        <title>Population sequencing reveals clonal diversity and ancestral inbreeding in the grapevine cultivar Chardonnay.</title>
        <authorList>
            <person name="Roach M.J."/>
            <person name="Johnson D.L."/>
            <person name="Bohlmann J."/>
            <person name="van Vuuren H.J."/>
            <person name="Jones S.J."/>
            <person name="Pretorius I.S."/>
            <person name="Schmidt S.A."/>
            <person name="Borneman A.R."/>
        </authorList>
    </citation>
    <scope>NUCLEOTIDE SEQUENCE [LARGE SCALE GENOMIC DNA]</scope>
    <source>
        <strain evidence="10">cv. Chardonnay</strain>
        <tissue evidence="9">Leaf</tissue>
    </source>
</reference>
<dbReference type="GO" id="GO:0005737">
    <property type="term" value="C:cytoplasm"/>
    <property type="evidence" value="ECO:0007669"/>
    <property type="project" value="UniProtKB-SubCell"/>
</dbReference>
<evidence type="ECO:0000256" key="4">
    <source>
        <dbReference type="ARBA" id="ARBA00023027"/>
    </source>
</evidence>
<dbReference type="InterPro" id="IPR000157">
    <property type="entry name" value="TIR_dom"/>
</dbReference>
<keyword evidence="3" id="KW-0963">Cytoplasm</keyword>
<dbReference type="PANTHER" id="PTHR32009:SF115">
    <property type="entry name" value="RPP1-LIKE DISEASE RESISTANCE PROTEIN-RELATED"/>
    <property type="match status" value="1"/>
</dbReference>
<dbReference type="FunFam" id="3.40.50.10140:FF:000007">
    <property type="entry name" value="Disease resistance protein (TIR-NBS-LRR class)"/>
    <property type="match status" value="1"/>
</dbReference>
<dbReference type="Gene3D" id="3.40.50.10140">
    <property type="entry name" value="Toll/interleukin-1 receptor homology (TIR) domain"/>
    <property type="match status" value="1"/>
</dbReference>
<comment type="similarity">
    <text evidence="6">Belongs to the disease resistance TIR-NB-LRR family.</text>
</comment>
<evidence type="ECO:0000256" key="5">
    <source>
        <dbReference type="ARBA" id="ARBA00023242"/>
    </source>
</evidence>
<dbReference type="GO" id="GO:0005634">
    <property type="term" value="C:nucleus"/>
    <property type="evidence" value="ECO:0007669"/>
    <property type="project" value="UniProtKB-SubCell"/>
</dbReference>
<evidence type="ECO:0000256" key="3">
    <source>
        <dbReference type="ARBA" id="ARBA00022490"/>
    </source>
</evidence>
<dbReference type="InterPro" id="IPR035897">
    <property type="entry name" value="Toll_tir_struct_dom_sf"/>
</dbReference>
<dbReference type="GO" id="GO:0007165">
    <property type="term" value="P:signal transduction"/>
    <property type="evidence" value="ECO:0007669"/>
    <property type="project" value="InterPro"/>
</dbReference>
<protein>
    <submittedName>
        <fullName evidence="9">Putative disease resistance protein</fullName>
    </submittedName>
</protein>
<dbReference type="AlphaFoldDB" id="A0A438BMF7"/>
<feature type="region of interest" description="Disordered" evidence="7">
    <location>
        <begin position="417"/>
        <end position="445"/>
    </location>
</feature>
<evidence type="ECO:0000256" key="7">
    <source>
        <dbReference type="SAM" id="MobiDB-lite"/>
    </source>
</evidence>
<dbReference type="SMART" id="SM00255">
    <property type="entry name" value="TIR"/>
    <property type="match status" value="1"/>
</dbReference>
<dbReference type="Pfam" id="PF01582">
    <property type="entry name" value="TIR"/>
    <property type="match status" value="1"/>
</dbReference>